<evidence type="ECO:0000259" key="3">
    <source>
        <dbReference type="Pfam" id="PF03713"/>
    </source>
</evidence>
<proteinExistence type="predicted"/>
<dbReference type="PANTHER" id="PTHR36933">
    <property type="entry name" value="SLL0788 PROTEIN"/>
    <property type="match status" value="1"/>
</dbReference>
<evidence type="ECO:0000313" key="4">
    <source>
        <dbReference type="EMBL" id="PSJ43416.1"/>
    </source>
</evidence>
<evidence type="ECO:0000313" key="5">
    <source>
        <dbReference type="Proteomes" id="UP000241167"/>
    </source>
</evidence>
<evidence type="ECO:0000256" key="2">
    <source>
        <dbReference type="SAM" id="SignalP"/>
    </source>
</evidence>
<keyword evidence="2" id="KW-0732">Signal</keyword>
<feature type="region of interest" description="Disordered" evidence="1">
    <location>
        <begin position="127"/>
        <end position="151"/>
    </location>
</feature>
<sequence>MKIAGRSGTSERASKSWKIGRSRSVAALCALLFAATASAAEEVPSFLREMHAAMDRMTDSMDAKPTGDVDIDFVAMMEPHHQAAIDMAVAELRYGKNEQLRRLAQEIIVDQRQEIAAMRMALGRPLPATAPVPTVPGPATAQHQHHKERAE</sequence>
<reference evidence="4 5" key="1">
    <citation type="submission" date="2018-03" db="EMBL/GenBank/DDBJ databases">
        <title>The draft genome of Sphingosinicella sp. GL-C-18.</title>
        <authorList>
            <person name="Liu L."/>
            <person name="Li L."/>
            <person name="Liang L."/>
            <person name="Zhang X."/>
            <person name="Wang T."/>
        </authorList>
    </citation>
    <scope>NUCLEOTIDE SEQUENCE [LARGE SCALE GENOMIC DNA]</scope>
    <source>
        <strain evidence="4 5">GL-C-18</strain>
    </source>
</reference>
<dbReference type="Gene3D" id="1.20.1260.10">
    <property type="match status" value="1"/>
</dbReference>
<dbReference type="Pfam" id="PF03713">
    <property type="entry name" value="DUF305"/>
    <property type="match status" value="1"/>
</dbReference>
<name>A0A2P7QZP4_9SPHN</name>
<dbReference type="Proteomes" id="UP000241167">
    <property type="component" value="Unassembled WGS sequence"/>
</dbReference>
<dbReference type="InterPro" id="IPR012347">
    <property type="entry name" value="Ferritin-like"/>
</dbReference>
<keyword evidence="5" id="KW-1185">Reference proteome</keyword>
<organism evidence="4 5">
    <name type="scientific">Allosphingosinicella deserti</name>
    <dbReference type="NCBI Taxonomy" id="2116704"/>
    <lineage>
        <taxon>Bacteria</taxon>
        <taxon>Pseudomonadati</taxon>
        <taxon>Pseudomonadota</taxon>
        <taxon>Alphaproteobacteria</taxon>
        <taxon>Sphingomonadales</taxon>
        <taxon>Sphingomonadaceae</taxon>
        <taxon>Allosphingosinicella</taxon>
    </lineage>
</organism>
<feature type="signal peptide" evidence="2">
    <location>
        <begin position="1"/>
        <end position="39"/>
    </location>
</feature>
<accession>A0A2P7QZP4</accession>
<protein>
    <submittedName>
        <fullName evidence="4">DUF305 domain-containing protein</fullName>
    </submittedName>
</protein>
<comment type="caution">
    <text evidence="4">The sequence shown here is derived from an EMBL/GenBank/DDBJ whole genome shotgun (WGS) entry which is preliminary data.</text>
</comment>
<evidence type="ECO:0000256" key="1">
    <source>
        <dbReference type="SAM" id="MobiDB-lite"/>
    </source>
</evidence>
<dbReference type="PANTHER" id="PTHR36933:SF1">
    <property type="entry name" value="SLL0788 PROTEIN"/>
    <property type="match status" value="1"/>
</dbReference>
<dbReference type="InterPro" id="IPR005183">
    <property type="entry name" value="DUF305_CopM-like"/>
</dbReference>
<dbReference type="OrthoDB" id="517560at2"/>
<feature type="domain" description="DUF305" evidence="3">
    <location>
        <begin position="48"/>
        <end position="121"/>
    </location>
</feature>
<dbReference type="AlphaFoldDB" id="A0A2P7QZP4"/>
<gene>
    <name evidence="4" type="ORF">C7I55_03385</name>
</gene>
<feature type="chain" id="PRO_5015190985" evidence="2">
    <location>
        <begin position="40"/>
        <end position="151"/>
    </location>
</feature>
<dbReference type="EMBL" id="PXYI01000001">
    <property type="protein sequence ID" value="PSJ43416.1"/>
    <property type="molecule type" value="Genomic_DNA"/>
</dbReference>